<dbReference type="AlphaFoldDB" id="A0A9D2STY5"/>
<reference evidence="2" key="1">
    <citation type="journal article" date="2021" name="PeerJ">
        <title>Extensive microbial diversity within the chicken gut microbiome revealed by metagenomics and culture.</title>
        <authorList>
            <person name="Gilroy R."/>
            <person name="Ravi A."/>
            <person name="Getino M."/>
            <person name="Pursley I."/>
            <person name="Horton D.L."/>
            <person name="Alikhan N.F."/>
            <person name="Baker D."/>
            <person name="Gharbi K."/>
            <person name="Hall N."/>
            <person name="Watson M."/>
            <person name="Adriaenssens E.M."/>
            <person name="Foster-Nyarko E."/>
            <person name="Jarju S."/>
            <person name="Secka A."/>
            <person name="Antonio M."/>
            <person name="Oren A."/>
            <person name="Chaudhuri R.R."/>
            <person name="La Ragione R."/>
            <person name="Hildebrand F."/>
            <person name="Pallen M.J."/>
        </authorList>
    </citation>
    <scope>NUCLEOTIDE SEQUENCE</scope>
    <source>
        <strain evidence="2">CHK187-11901</strain>
    </source>
</reference>
<feature type="compositionally biased region" description="Basic and acidic residues" evidence="1">
    <location>
        <begin position="1"/>
        <end position="12"/>
    </location>
</feature>
<sequence>MKQKSRGEKLLESLRASRKQESASRSLQKIVGKPRDGAKFAKTNFNG</sequence>
<reference evidence="2" key="2">
    <citation type="submission" date="2021-04" db="EMBL/GenBank/DDBJ databases">
        <authorList>
            <person name="Gilroy R."/>
        </authorList>
    </citation>
    <scope>NUCLEOTIDE SEQUENCE</scope>
    <source>
        <strain evidence="2">CHK187-11901</strain>
    </source>
</reference>
<proteinExistence type="predicted"/>
<dbReference type="EMBL" id="DWWM01000005">
    <property type="protein sequence ID" value="HJC35638.1"/>
    <property type="molecule type" value="Genomic_DNA"/>
</dbReference>
<accession>A0A9D2STY5</accession>
<evidence type="ECO:0000256" key="1">
    <source>
        <dbReference type="SAM" id="MobiDB-lite"/>
    </source>
</evidence>
<evidence type="ECO:0000313" key="2">
    <source>
        <dbReference type="EMBL" id="HJC35638.1"/>
    </source>
</evidence>
<gene>
    <name evidence="2" type="ORF">H9702_00710</name>
</gene>
<protein>
    <submittedName>
        <fullName evidence="2">Uncharacterized protein</fullName>
    </submittedName>
</protein>
<organism evidence="2 3">
    <name type="scientific">Candidatus Merdibacter merdavium</name>
    <dbReference type="NCBI Taxonomy" id="2838692"/>
    <lineage>
        <taxon>Bacteria</taxon>
        <taxon>Bacillati</taxon>
        <taxon>Bacillota</taxon>
        <taxon>Erysipelotrichia</taxon>
        <taxon>Erysipelotrichales</taxon>
        <taxon>Erysipelotrichaceae</taxon>
        <taxon>Merdibacter</taxon>
    </lineage>
</organism>
<evidence type="ECO:0000313" key="3">
    <source>
        <dbReference type="Proteomes" id="UP000823896"/>
    </source>
</evidence>
<feature type="region of interest" description="Disordered" evidence="1">
    <location>
        <begin position="1"/>
        <end position="47"/>
    </location>
</feature>
<comment type="caution">
    <text evidence="2">The sequence shown here is derived from an EMBL/GenBank/DDBJ whole genome shotgun (WGS) entry which is preliminary data.</text>
</comment>
<name>A0A9D2STY5_9FIRM</name>
<dbReference type="Proteomes" id="UP000823896">
    <property type="component" value="Unassembled WGS sequence"/>
</dbReference>